<dbReference type="PANTHER" id="PTHR43222">
    <property type="entry name" value="NUDIX HYDROLASE 23"/>
    <property type="match status" value="1"/>
</dbReference>
<evidence type="ECO:0000313" key="4">
    <source>
        <dbReference type="Proteomes" id="UP000321306"/>
    </source>
</evidence>
<organism evidence="3 4">
    <name type="scientific">Deinococcus cellulosilyticus (strain DSM 18568 / NBRC 106333 / KACC 11606 / 5516J-15)</name>
    <dbReference type="NCBI Taxonomy" id="1223518"/>
    <lineage>
        <taxon>Bacteria</taxon>
        <taxon>Thermotogati</taxon>
        <taxon>Deinococcota</taxon>
        <taxon>Deinococci</taxon>
        <taxon>Deinococcales</taxon>
        <taxon>Deinococcaceae</taxon>
        <taxon>Deinococcus</taxon>
    </lineage>
</organism>
<evidence type="ECO:0000313" key="3">
    <source>
        <dbReference type="EMBL" id="GEM48500.1"/>
    </source>
</evidence>
<feature type="domain" description="Nudix hydrolase" evidence="2">
    <location>
        <begin position="3"/>
        <end position="140"/>
    </location>
</feature>
<name>A0A511N6L1_DEIC1</name>
<sequence length="151" mass="17102">MKPMRNIVLGIVEHHGKILVYQSTSPDTGVSFCRPLGGGIEHGEYADQALKREFLEELGTEIEVLENLGVIEEVFLWNGELAHQVFFLYRIRLLDPQFYSDNHFPVLDDSITALWKPLKDFHRGERLVPTGLLERISACGEAEPVLSPDQS</sequence>
<dbReference type="InterPro" id="IPR015797">
    <property type="entry name" value="NUDIX_hydrolase-like_dom_sf"/>
</dbReference>
<dbReference type="CDD" id="cd04688">
    <property type="entry name" value="NUDIX_Hydrolase"/>
    <property type="match status" value="1"/>
</dbReference>
<dbReference type="AlphaFoldDB" id="A0A511N6L1"/>
<evidence type="ECO:0000259" key="2">
    <source>
        <dbReference type="PROSITE" id="PS51462"/>
    </source>
</evidence>
<keyword evidence="1 3" id="KW-0378">Hydrolase</keyword>
<dbReference type="EMBL" id="BJXB01000021">
    <property type="protein sequence ID" value="GEM48500.1"/>
    <property type="molecule type" value="Genomic_DNA"/>
</dbReference>
<dbReference type="GO" id="GO:0016787">
    <property type="term" value="F:hydrolase activity"/>
    <property type="evidence" value="ECO:0007669"/>
    <property type="project" value="UniProtKB-KW"/>
</dbReference>
<keyword evidence="4" id="KW-1185">Reference proteome</keyword>
<dbReference type="PROSITE" id="PS00893">
    <property type="entry name" value="NUDIX_BOX"/>
    <property type="match status" value="1"/>
</dbReference>
<dbReference type="Pfam" id="PF00293">
    <property type="entry name" value="NUDIX"/>
    <property type="match status" value="1"/>
</dbReference>
<dbReference type="SUPFAM" id="SSF55811">
    <property type="entry name" value="Nudix"/>
    <property type="match status" value="1"/>
</dbReference>
<dbReference type="PANTHER" id="PTHR43222:SF2">
    <property type="entry name" value="NUDIX HYDROLASE 23, CHLOROPLASTIC"/>
    <property type="match status" value="1"/>
</dbReference>
<dbReference type="Gene3D" id="3.90.79.10">
    <property type="entry name" value="Nucleoside Triphosphate Pyrophosphohydrolase"/>
    <property type="match status" value="1"/>
</dbReference>
<dbReference type="InterPro" id="IPR020084">
    <property type="entry name" value="NUDIX_hydrolase_CS"/>
</dbReference>
<gene>
    <name evidence="3" type="ORF">DC3_41350</name>
</gene>
<reference evidence="3 4" key="1">
    <citation type="submission" date="2019-07" db="EMBL/GenBank/DDBJ databases">
        <title>Whole genome shotgun sequence of Deinococcus cellulosilyticus NBRC 106333.</title>
        <authorList>
            <person name="Hosoyama A."/>
            <person name="Uohara A."/>
            <person name="Ohji S."/>
            <person name="Ichikawa N."/>
        </authorList>
    </citation>
    <scope>NUCLEOTIDE SEQUENCE [LARGE SCALE GENOMIC DNA]</scope>
    <source>
        <strain evidence="3 4">NBRC 106333</strain>
    </source>
</reference>
<proteinExistence type="predicted"/>
<accession>A0A511N6L1</accession>
<dbReference type="PROSITE" id="PS51462">
    <property type="entry name" value="NUDIX"/>
    <property type="match status" value="1"/>
</dbReference>
<dbReference type="InterPro" id="IPR000086">
    <property type="entry name" value="NUDIX_hydrolase_dom"/>
</dbReference>
<comment type="caution">
    <text evidence="3">The sequence shown here is derived from an EMBL/GenBank/DDBJ whole genome shotgun (WGS) entry which is preliminary data.</text>
</comment>
<protein>
    <submittedName>
        <fullName evidence="3">NUDIX hydrolase</fullName>
    </submittedName>
</protein>
<dbReference type="Proteomes" id="UP000321306">
    <property type="component" value="Unassembled WGS sequence"/>
</dbReference>
<evidence type="ECO:0000256" key="1">
    <source>
        <dbReference type="ARBA" id="ARBA00022801"/>
    </source>
</evidence>